<evidence type="ECO:0000313" key="2">
    <source>
        <dbReference type="EMBL" id="MFC3612435.1"/>
    </source>
</evidence>
<organism evidence="2 3">
    <name type="scientific">Lutimaribacter marinistellae</name>
    <dbReference type="NCBI Taxonomy" id="1820329"/>
    <lineage>
        <taxon>Bacteria</taxon>
        <taxon>Pseudomonadati</taxon>
        <taxon>Pseudomonadota</taxon>
        <taxon>Alphaproteobacteria</taxon>
        <taxon>Rhodobacterales</taxon>
        <taxon>Roseobacteraceae</taxon>
        <taxon>Lutimaribacter</taxon>
    </lineage>
</organism>
<dbReference type="Proteomes" id="UP001595629">
    <property type="component" value="Unassembled WGS sequence"/>
</dbReference>
<accession>A0ABV7TB71</accession>
<name>A0ABV7TB71_9RHOB</name>
<evidence type="ECO:0000259" key="1">
    <source>
        <dbReference type="Pfam" id="PF14397"/>
    </source>
</evidence>
<dbReference type="EMBL" id="JBHRXI010000001">
    <property type="protein sequence ID" value="MFC3612435.1"/>
    <property type="molecule type" value="Genomic_DNA"/>
</dbReference>
<keyword evidence="3" id="KW-1185">Reference proteome</keyword>
<dbReference type="Pfam" id="PF14397">
    <property type="entry name" value="ATPgrasp_ST"/>
    <property type="match status" value="1"/>
</dbReference>
<evidence type="ECO:0000313" key="3">
    <source>
        <dbReference type="Proteomes" id="UP001595629"/>
    </source>
</evidence>
<protein>
    <submittedName>
        <fullName evidence="2">Sugar-transfer associated ATP-grasp domain-containing protein</fullName>
    </submittedName>
</protein>
<dbReference type="RefSeq" id="WP_386733618.1">
    <property type="nucleotide sequence ID" value="NZ_JBHRXI010000001.1"/>
</dbReference>
<proteinExistence type="predicted"/>
<feature type="domain" description="Alpha-L-glutamate ligase-related protein ATP-grasp" evidence="1">
    <location>
        <begin position="194"/>
        <end position="329"/>
    </location>
</feature>
<comment type="caution">
    <text evidence="2">The sequence shown here is derived from an EMBL/GenBank/DDBJ whole genome shotgun (WGS) entry which is preliminary data.</text>
</comment>
<gene>
    <name evidence="2" type="ORF">ACFORG_01570</name>
</gene>
<reference evidence="3" key="1">
    <citation type="journal article" date="2019" name="Int. J. Syst. Evol. Microbiol.">
        <title>The Global Catalogue of Microorganisms (GCM) 10K type strain sequencing project: providing services to taxonomists for standard genome sequencing and annotation.</title>
        <authorList>
            <consortium name="The Broad Institute Genomics Platform"/>
            <consortium name="The Broad Institute Genome Sequencing Center for Infectious Disease"/>
            <person name="Wu L."/>
            <person name="Ma J."/>
        </authorList>
    </citation>
    <scope>NUCLEOTIDE SEQUENCE [LARGE SCALE GENOMIC DNA]</scope>
    <source>
        <strain evidence="3">KCTC 42911</strain>
    </source>
</reference>
<dbReference type="InterPro" id="IPR039523">
    <property type="entry name" value="RimK-rel_E_lig_ATP-grasp"/>
</dbReference>
<sequence>MSTKSTLPLKIDHKSYIKTLSGEGKYHAWKQFSDAFWNSETLRAGSRSEFLFRRGFLRDKWVIYGFDDNDPEYFLSDFQAAQINQANGIYANVLQDRMLLCHTLAGYCTVPEIHALRGLDAEEVSLTQAWSAHRTAKEAPSLDIMIQPLLAGPRGKSATVSVNKGKFEGFGKSGDMTLLSNIVRDWSQASRVPYLFTDNLKQGAFMEGLYPHTQNRLSVIIGRDLDSWDPVLIAATLRIGTSTTSGNLDLVQGGLSAVVNAETGELGQVAQVDADMGLGFIESHPETGIVITGQVIPNWEEIRLELLRIMDESSYMRIALLDFTIMEDGRLGLLGPSQLDLSAVQVHQPLLRQKVFAETMRKLTL</sequence>